<dbReference type="EMBL" id="PSPG01000009">
    <property type="protein sequence ID" value="PXF21334.1"/>
    <property type="molecule type" value="Genomic_DNA"/>
</dbReference>
<reference evidence="6 7" key="1">
    <citation type="journal article" date="2015" name="Nat. Commun.">
        <title>Genomic and transcriptomic evidence for scavenging of diverse organic compounds by widespread deep-sea archaea.</title>
        <authorList>
            <person name="Li M."/>
            <person name="Baker B.J."/>
            <person name="Anantharaman K."/>
            <person name="Jain S."/>
            <person name="Breier J.A."/>
            <person name="Dick G.J."/>
        </authorList>
    </citation>
    <scope>NUCLEOTIDE SEQUENCE [LARGE SCALE GENOMIC DNA]</scope>
    <source>
        <strain evidence="6">Cayman_51_deep</strain>
    </source>
</reference>
<evidence type="ECO:0000256" key="2">
    <source>
        <dbReference type="ARBA" id="ARBA00023008"/>
    </source>
</evidence>
<dbReference type="InterPro" id="IPR036249">
    <property type="entry name" value="Thioredoxin-like_sf"/>
</dbReference>
<evidence type="ECO:0000259" key="5">
    <source>
        <dbReference type="PROSITE" id="PS51352"/>
    </source>
</evidence>
<accession>A0A2V3HQD5</accession>
<feature type="disulfide bond" description="Redox-active" evidence="4">
    <location>
        <begin position="72"/>
        <end position="76"/>
    </location>
</feature>
<keyword evidence="4" id="KW-1015">Disulfide bond</keyword>
<dbReference type="InterPro" id="IPR013766">
    <property type="entry name" value="Thioredoxin_domain"/>
</dbReference>
<feature type="binding site" evidence="3">
    <location>
        <position position="72"/>
    </location>
    <ligand>
        <name>Cu cation</name>
        <dbReference type="ChEBI" id="CHEBI:23378"/>
    </ligand>
</feature>
<organism evidence="6 7">
    <name type="scientific">Candidatus Thalassarchaeum betae</name>
    <dbReference type="NCBI Taxonomy" id="2599289"/>
    <lineage>
        <taxon>Archaea</taxon>
        <taxon>Methanobacteriati</taxon>
        <taxon>Thermoplasmatota</taxon>
        <taxon>Candidatus Poseidoniia</taxon>
        <taxon>Candidatus Poseidoniales</taxon>
        <taxon>Candidatus Thalassarchaeaceae</taxon>
        <taxon>Candidatus Thalassarchaeum</taxon>
    </lineage>
</organism>
<comment type="similarity">
    <text evidence="1">Belongs to the SCO1/2 family.</text>
</comment>
<feature type="binding site" evidence="3">
    <location>
        <position position="175"/>
    </location>
    <ligand>
        <name>Cu cation</name>
        <dbReference type="ChEBI" id="CHEBI:23378"/>
    </ligand>
</feature>
<gene>
    <name evidence="6" type="ORF">CXX69_04850</name>
</gene>
<dbReference type="InterPro" id="IPR003782">
    <property type="entry name" value="SCO1/SenC"/>
</dbReference>
<dbReference type="Gene3D" id="3.40.30.10">
    <property type="entry name" value="Glutaredoxin"/>
    <property type="match status" value="1"/>
</dbReference>
<keyword evidence="3" id="KW-0479">Metal-binding</keyword>
<name>A0A2V3HQD5_9ARCH</name>
<evidence type="ECO:0000256" key="3">
    <source>
        <dbReference type="PIRSR" id="PIRSR603782-1"/>
    </source>
</evidence>
<sequence>MRRGVVAIMLTVMLMLSGCLGSGSDEIELFGFEYRDPPEAPGFNLTNQHGEPVSLPDFGGKVVVVAFVYTHCPDVCTVISSNLAWVDANLGDYSEEVILLSVTIDPARDTVSLLANWTETRGYDWDHLTGNHTELELMWEAWHVGVDDEHIENITSSEEAGNESEDGPHDYTLGHSIVTFILDKDTRKRVAYSGTDWNIEEFLHDIQALADE</sequence>
<dbReference type="PROSITE" id="PS51352">
    <property type="entry name" value="THIOREDOXIN_2"/>
    <property type="match status" value="1"/>
</dbReference>
<dbReference type="PROSITE" id="PS51257">
    <property type="entry name" value="PROKAR_LIPOPROTEIN"/>
    <property type="match status" value="1"/>
</dbReference>
<feature type="binding site" evidence="3">
    <location>
        <position position="76"/>
    </location>
    <ligand>
        <name>Cu cation</name>
        <dbReference type="ChEBI" id="CHEBI:23378"/>
    </ligand>
</feature>
<dbReference type="Proteomes" id="UP000248161">
    <property type="component" value="Unassembled WGS sequence"/>
</dbReference>
<evidence type="ECO:0000313" key="7">
    <source>
        <dbReference type="Proteomes" id="UP000248161"/>
    </source>
</evidence>
<dbReference type="PANTHER" id="PTHR12151:SF25">
    <property type="entry name" value="LINALOOL DEHYDRATASE_ISOMERASE DOMAIN-CONTAINING PROTEIN"/>
    <property type="match status" value="1"/>
</dbReference>
<dbReference type="AlphaFoldDB" id="A0A2V3HQD5"/>
<protein>
    <recommendedName>
        <fullName evidence="5">Thioredoxin domain-containing protein</fullName>
    </recommendedName>
</protein>
<dbReference type="CDD" id="cd02968">
    <property type="entry name" value="SCO"/>
    <property type="match status" value="1"/>
</dbReference>
<evidence type="ECO:0000313" key="6">
    <source>
        <dbReference type="EMBL" id="PXF21334.1"/>
    </source>
</evidence>
<dbReference type="GO" id="GO:0046872">
    <property type="term" value="F:metal ion binding"/>
    <property type="evidence" value="ECO:0007669"/>
    <property type="project" value="UniProtKB-KW"/>
</dbReference>
<dbReference type="PANTHER" id="PTHR12151">
    <property type="entry name" value="ELECTRON TRANSPORT PROTIN SCO1/SENC FAMILY MEMBER"/>
    <property type="match status" value="1"/>
</dbReference>
<evidence type="ECO:0000256" key="1">
    <source>
        <dbReference type="ARBA" id="ARBA00010996"/>
    </source>
</evidence>
<evidence type="ECO:0000256" key="4">
    <source>
        <dbReference type="PIRSR" id="PIRSR603782-2"/>
    </source>
</evidence>
<dbReference type="Pfam" id="PF02630">
    <property type="entry name" value="SCO1-SenC"/>
    <property type="match status" value="1"/>
</dbReference>
<keyword evidence="2 3" id="KW-0186">Copper</keyword>
<dbReference type="SUPFAM" id="SSF52833">
    <property type="entry name" value="Thioredoxin-like"/>
    <property type="match status" value="1"/>
</dbReference>
<feature type="domain" description="Thioredoxin" evidence="5">
    <location>
        <begin position="34"/>
        <end position="211"/>
    </location>
</feature>
<proteinExistence type="inferred from homology"/>
<comment type="caution">
    <text evidence="6">The sequence shown here is derived from an EMBL/GenBank/DDBJ whole genome shotgun (WGS) entry which is preliminary data.</text>
</comment>